<protein>
    <submittedName>
        <fullName evidence="1">Uncharacterized protein</fullName>
    </submittedName>
</protein>
<evidence type="ECO:0000313" key="2">
    <source>
        <dbReference type="Proteomes" id="UP000036367"/>
    </source>
</evidence>
<dbReference type="OrthoDB" id="263799at2"/>
<organism evidence="1 2">
    <name type="scientific">Rhodopirellula islandica</name>
    <dbReference type="NCBI Taxonomy" id="595434"/>
    <lineage>
        <taxon>Bacteria</taxon>
        <taxon>Pseudomonadati</taxon>
        <taxon>Planctomycetota</taxon>
        <taxon>Planctomycetia</taxon>
        <taxon>Pirellulales</taxon>
        <taxon>Pirellulaceae</taxon>
        <taxon>Rhodopirellula</taxon>
    </lineage>
</organism>
<keyword evidence="2" id="KW-1185">Reference proteome</keyword>
<evidence type="ECO:0000313" key="1">
    <source>
        <dbReference type="EMBL" id="KLU05233.1"/>
    </source>
</evidence>
<proteinExistence type="predicted"/>
<reference evidence="1" key="1">
    <citation type="submission" date="2015-05" db="EMBL/GenBank/DDBJ databases">
        <title>Permanent draft genome of Rhodopirellula islandicus K833.</title>
        <authorList>
            <person name="Kizina J."/>
            <person name="Richter M."/>
            <person name="Glockner F.O."/>
            <person name="Harder J."/>
        </authorList>
    </citation>
    <scope>NUCLEOTIDE SEQUENCE [LARGE SCALE GENOMIC DNA]</scope>
    <source>
        <strain evidence="1">K833</strain>
    </source>
</reference>
<sequence length="195" mass="21716">MSNMKAAPAKQRAIETQHYFSNLEQEIVRKLHDEASSDFGRQELIRSTGIHDPGLIEELGKLGVTADGLITLRLFPLVLVAWAEKNVDKKEREAVMAEAHQIGIQEDSTAGILLDQWLQVRPPGLCVDAWKRYVHELFRGMSSVAQQRLILLTKKQMTGVAKASGGHLGFGKVSAKEKATIHQVLTAMRQQTQTH</sequence>
<dbReference type="Proteomes" id="UP000036367">
    <property type="component" value="Unassembled WGS sequence"/>
</dbReference>
<dbReference type="STRING" id="595434.RISK_002724"/>
<dbReference type="EMBL" id="LECT01000021">
    <property type="protein sequence ID" value="KLU05233.1"/>
    <property type="molecule type" value="Genomic_DNA"/>
</dbReference>
<gene>
    <name evidence="1" type="ORF">RISK_002724</name>
</gene>
<name>A0A0J1BF66_RHOIS</name>
<dbReference type="PATRIC" id="fig|595434.4.peg.2596"/>
<accession>A0A0J1BF66</accession>
<comment type="caution">
    <text evidence="1">The sequence shown here is derived from an EMBL/GenBank/DDBJ whole genome shotgun (WGS) entry which is preliminary data.</text>
</comment>
<dbReference type="AlphaFoldDB" id="A0A0J1BF66"/>